<proteinExistence type="predicted"/>
<evidence type="ECO:0000313" key="1">
    <source>
        <dbReference type="EMBL" id="KAF3539031.1"/>
    </source>
</evidence>
<dbReference type="Proteomes" id="UP000712600">
    <property type="component" value="Unassembled WGS sequence"/>
</dbReference>
<organism evidence="1 2">
    <name type="scientific">Brassica cretica</name>
    <name type="common">Mustard</name>
    <dbReference type="NCBI Taxonomy" id="69181"/>
    <lineage>
        <taxon>Eukaryota</taxon>
        <taxon>Viridiplantae</taxon>
        <taxon>Streptophyta</taxon>
        <taxon>Embryophyta</taxon>
        <taxon>Tracheophyta</taxon>
        <taxon>Spermatophyta</taxon>
        <taxon>Magnoliopsida</taxon>
        <taxon>eudicotyledons</taxon>
        <taxon>Gunneridae</taxon>
        <taxon>Pentapetalae</taxon>
        <taxon>rosids</taxon>
        <taxon>malvids</taxon>
        <taxon>Brassicales</taxon>
        <taxon>Brassicaceae</taxon>
        <taxon>Brassiceae</taxon>
        <taxon>Brassica</taxon>
    </lineage>
</organism>
<accession>A0A8S9QDU6</accession>
<name>A0A8S9QDU6_BRACR</name>
<gene>
    <name evidence="1" type="ORF">F2Q69_00022369</name>
</gene>
<comment type="caution">
    <text evidence="1">The sequence shown here is derived from an EMBL/GenBank/DDBJ whole genome shotgun (WGS) entry which is preliminary data.</text>
</comment>
<sequence>MLSFFRIFGAIGLSSSSRIIAILCFRLKLGIFLRGDFAFGLYRVMVGGGVASLELSNMRIATVISMQTFPSVCPSNLLGGSIFGPHEIMWTLFFGAGGGELGDSSLVSLLLLF</sequence>
<protein>
    <submittedName>
        <fullName evidence="1">Uncharacterized protein</fullName>
    </submittedName>
</protein>
<reference evidence="1" key="1">
    <citation type="submission" date="2019-12" db="EMBL/GenBank/DDBJ databases">
        <title>Genome sequencing and annotation of Brassica cretica.</title>
        <authorList>
            <person name="Studholme D.J."/>
            <person name="Sarris P."/>
        </authorList>
    </citation>
    <scope>NUCLEOTIDE SEQUENCE</scope>
    <source>
        <strain evidence="1">PFS-109/04</strain>
        <tissue evidence="1">Leaf</tissue>
    </source>
</reference>
<evidence type="ECO:0000313" key="2">
    <source>
        <dbReference type="Proteomes" id="UP000712600"/>
    </source>
</evidence>
<dbReference type="EMBL" id="QGKX02001290">
    <property type="protein sequence ID" value="KAF3539031.1"/>
    <property type="molecule type" value="Genomic_DNA"/>
</dbReference>
<dbReference type="AlphaFoldDB" id="A0A8S9QDU6"/>